<dbReference type="Gene3D" id="1.20.1250.20">
    <property type="entry name" value="MFS general substrate transporter like domains"/>
    <property type="match status" value="1"/>
</dbReference>
<dbReference type="EMBL" id="CADCTW010000027">
    <property type="protein sequence ID" value="CAA9300872.1"/>
    <property type="molecule type" value="Genomic_DNA"/>
</dbReference>
<dbReference type="Pfam" id="PF07690">
    <property type="entry name" value="MFS_1"/>
    <property type="match status" value="1"/>
</dbReference>
<organism evidence="9">
    <name type="scientific">uncultured Gemmatimonadota bacterium</name>
    <dbReference type="NCBI Taxonomy" id="203437"/>
    <lineage>
        <taxon>Bacteria</taxon>
        <taxon>Pseudomonadati</taxon>
        <taxon>Gemmatimonadota</taxon>
        <taxon>environmental samples</taxon>
    </lineage>
</organism>
<evidence type="ECO:0000256" key="7">
    <source>
        <dbReference type="SAM" id="Phobius"/>
    </source>
</evidence>
<evidence type="ECO:0000256" key="4">
    <source>
        <dbReference type="ARBA" id="ARBA00022692"/>
    </source>
</evidence>
<feature type="transmembrane region" description="Helical" evidence="7">
    <location>
        <begin position="164"/>
        <end position="185"/>
    </location>
</feature>
<proteinExistence type="predicted"/>
<dbReference type="InterPro" id="IPR011701">
    <property type="entry name" value="MFS"/>
</dbReference>
<feature type="transmembrane region" description="Helical" evidence="7">
    <location>
        <begin position="396"/>
        <end position="418"/>
    </location>
</feature>
<dbReference type="CDD" id="cd17502">
    <property type="entry name" value="MFS_Azr1_MDR_like"/>
    <property type="match status" value="1"/>
</dbReference>
<dbReference type="PRINTS" id="PR01036">
    <property type="entry name" value="TCRTETB"/>
</dbReference>
<evidence type="ECO:0000259" key="8">
    <source>
        <dbReference type="PROSITE" id="PS50850"/>
    </source>
</evidence>
<protein>
    <submittedName>
        <fullName evidence="9">Uncharacterized MFS-type transporter</fullName>
    </submittedName>
</protein>
<dbReference type="Gene3D" id="1.20.1720.10">
    <property type="entry name" value="Multidrug resistance protein D"/>
    <property type="match status" value="1"/>
</dbReference>
<feature type="transmembrane region" description="Helical" evidence="7">
    <location>
        <begin position="352"/>
        <end position="375"/>
    </location>
</feature>
<feature type="transmembrane region" description="Helical" evidence="7">
    <location>
        <begin position="327"/>
        <end position="346"/>
    </location>
</feature>
<feature type="transmembrane region" description="Helical" evidence="7">
    <location>
        <begin position="76"/>
        <end position="97"/>
    </location>
</feature>
<comment type="subcellular location">
    <subcellularLocation>
        <location evidence="1">Cell membrane</location>
        <topology evidence="1">Multi-pass membrane protein</topology>
    </subcellularLocation>
</comment>
<feature type="domain" description="Major facilitator superfamily (MFS) profile" evidence="8">
    <location>
        <begin position="11"/>
        <end position="485"/>
    </location>
</feature>
<dbReference type="PANTHER" id="PTHR23501:SF191">
    <property type="entry name" value="VACUOLAR BASIC AMINO ACID TRANSPORTER 4"/>
    <property type="match status" value="1"/>
</dbReference>
<accession>A0A6J4KAX2</accession>
<feature type="transmembrane region" description="Helical" evidence="7">
    <location>
        <begin position="197"/>
        <end position="214"/>
    </location>
</feature>
<sequence>MKERTTHRTLVFSGLLLAMFMSAIEGTIVATAMPSIAAELGGFSLYSWVFSSYLLMQAIAIPIFGKLSDLVGRKPVFIGGVVVLLAGSVLCGFAKSMTALVGYRFLQGLGAGAVQPITTTLAGDLYTLEERGRVQGYISSVWGISSIVGPLAGGLLVHSIGWPWIFWVNVPLGIASIAIVALYLHEGLEVQKRSIDYPGALLLLAGVGSLMLGLTQASAWGLAAVAPLFAVFGLAFFLFIRHERRAPDPLMQMELWGNGLIRYGNIATLLSGIMLIGIVTFLPTFVQGVLGGSALMAGFALSAMTLGWPIAAFVGGRRIITTGVLRLARTGGACVLAGSLLIALLADLGAVPAGIGSFVMGVGLGLLTSTTLVAIQSSVPWNQRGVATASNMLMRILGNALGAALFGGLLNLMMVRYIRREGLEGRVSLDSIQGLMGEHGPGLGAEVLGLLRDGLSQSLHVVFWGIALLGVVTLAAAWRIPEMERAAED</sequence>
<reference evidence="9" key="1">
    <citation type="submission" date="2020-02" db="EMBL/GenBank/DDBJ databases">
        <authorList>
            <person name="Meier V. D."/>
        </authorList>
    </citation>
    <scope>NUCLEOTIDE SEQUENCE</scope>
    <source>
        <strain evidence="9">AVDCRST_MAG68</strain>
    </source>
</reference>
<keyword evidence="6 7" id="KW-0472">Membrane</keyword>
<keyword evidence="5 7" id="KW-1133">Transmembrane helix</keyword>
<dbReference type="PROSITE" id="PS50850">
    <property type="entry name" value="MFS"/>
    <property type="match status" value="1"/>
</dbReference>
<feature type="transmembrane region" description="Helical" evidence="7">
    <location>
        <begin position="461"/>
        <end position="480"/>
    </location>
</feature>
<dbReference type="FunFam" id="1.20.1720.10:FF:000004">
    <property type="entry name" value="EmrB/QacA family drug resistance transporter"/>
    <property type="match status" value="1"/>
</dbReference>
<keyword evidence="4 7" id="KW-0812">Transmembrane</keyword>
<feature type="transmembrane region" description="Helical" evidence="7">
    <location>
        <begin position="294"/>
        <end position="315"/>
    </location>
</feature>
<evidence type="ECO:0000256" key="1">
    <source>
        <dbReference type="ARBA" id="ARBA00004651"/>
    </source>
</evidence>
<keyword evidence="2" id="KW-0813">Transport</keyword>
<dbReference type="InterPro" id="IPR020846">
    <property type="entry name" value="MFS_dom"/>
</dbReference>
<dbReference type="SUPFAM" id="SSF103473">
    <property type="entry name" value="MFS general substrate transporter"/>
    <property type="match status" value="1"/>
</dbReference>
<feature type="transmembrane region" description="Helical" evidence="7">
    <location>
        <begin position="140"/>
        <end position="158"/>
    </location>
</feature>
<dbReference type="GO" id="GO:0022857">
    <property type="term" value="F:transmembrane transporter activity"/>
    <property type="evidence" value="ECO:0007669"/>
    <property type="project" value="InterPro"/>
</dbReference>
<feature type="transmembrane region" description="Helical" evidence="7">
    <location>
        <begin position="12"/>
        <end position="33"/>
    </location>
</feature>
<name>A0A6J4KAX2_9BACT</name>
<evidence type="ECO:0000313" key="9">
    <source>
        <dbReference type="EMBL" id="CAA9300872.1"/>
    </source>
</evidence>
<feature type="transmembrane region" description="Helical" evidence="7">
    <location>
        <begin position="45"/>
        <end position="64"/>
    </location>
</feature>
<feature type="transmembrane region" description="Helical" evidence="7">
    <location>
        <begin position="260"/>
        <end position="282"/>
    </location>
</feature>
<dbReference type="PANTHER" id="PTHR23501">
    <property type="entry name" value="MAJOR FACILITATOR SUPERFAMILY"/>
    <property type="match status" value="1"/>
</dbReference>
<dbReference type="AlphaFoldDB" id="A0A6J4KAX2"/>
<evidence type="ECO:0000256" key="2">
    <source>
        <dbReference type="ARBA" id="ARBA00022448"/>
    </source>
</evidence>
<feature type="transmembrane region" description="Helical" evidence="7">
    <location>
        <begin position="220"/>
        <end position="240"/>
    </location>
</feature>
<evidence type="ECO:0000256" key="3">
    <source>
        <dbReference type="ARBA" id="ARBA00022475"/>
    </source>
</evidence>
<gene>
    <name evidence="9" type="ORF">AVDCRST_MAG68-420</name>
</gene>
<evidence type="ECO:0000256" key="5">
    <source>
        <dbReference type="ARBA" id="ARBA00022989"/>
    </source>
</evidence>
<dbReference type="GO" id="GO:0005886">
    <property type="term" value="C:plasma membrane"/>
    <property type="evidence" value="ECO:0007669"/>
    <property type="project" value="UniProtKB-SubCell"/>
</dbReference>
<evidence type="ECO:0000256" key="6">
    <source>
        <dbReference type="ARBA" id="ARBA00023136"/>
    </source>
</evidence>
<dbReference type="InterPro" id="IPR036259">
    <property type="entry name" value="MFS_trans_sf"/>
</dbReference>
<keyword evidence="3" id="KW-1003">Cell membrane</keyword>